<evidence type="ECO:0000313" key="9">
    <source>
        <dbReference type="Proteomes" id="UP001596989"/>
    </source>
</evidence>
<dbReference type="NCBIfam" id="TIGR01430">
    <property type="entry name" value="aden_deam"/>
    <property type="match status" value="1"/>
</dbReference>
<evidence type="ECO:0000256" key="2">
    <source>
        <dbReference type="ARBA" id="ARBA00006676"/>
    </source>
</evidence>
<organism evidence="8 9">
    <name type="scientific">Paenibacillus chungangensis</name>
    <dbReference type="NCBI Taxonomy" id="696535"/>
    <lineage>
        <taxon>Bacteria</taxon>
        <taxon>Bacillati</taxon>
        <taxon>Bacillota</taxon>
        <taxon>Bacilli</taxon>
        <taxon>Bacillales</taxon>
        <taxon>Paenibacillaceae</taxon>
        <taxon>Paenibacillus</taxon>
    </lineage>
</organism>
<dbReference type="Pfam" id="PF00962">
    <property type="entry name" value="A_deaminase"/>
    <property type="match status" value="1"/>
</dbReference>
<dbReference type="EMBL" id="JBHTJZ010000009">
    <property type="protein sequence ID" value="MFD0959583.1"/>
    <property type="molecule type" value="Genomic_DNA"/>
</dbReference>
<evidence type="ECO:0000256" key="5">
    <source>
        <dbReference type="ARBA" id="ARBA00022801"/>
    </source>
</evidence>
<evidence type="ECO:0000313" key="8">
    <source>
        <dbReference type="EMBL" id="MFD0959583.1"/>
    </source>
</evidence>
<protein>
    <recommendedName>
        <fullName evidence="3">adenosine deaminase</fullName>
        <ecNumber evidence="3">3.5.4.4</ecNumber>
    </recommendedName>
</protein>
<comment type="similarity">
    <text evidence="2">Belongs to the metallo-dependent hydrolases superfamily. Adenosine and AMP deaminases family.</text>
</comment>
<proteinExistence type="inferred from homology"/>
<keyword evidence="9" id="KW-1185">Reference proteome</keyword>
<keyword evidence="4" id="KW-0479">Metal-binding</keyword>
<dbReference type="EC" id="3.5.4.4" evidence="3"/>
<dbReference type="InterPro" id="IPR001365">
    <property type="entry name" value="A_deaminase_dom"/>
</dbReference>
<name>A0ABW3HPW4_9BACL</name>
<evidence type="ECO:0000256" key="3">
    <source>
        <dbReference type="ARBA" id="ARBA00012784"/>
    </source>
</evidence>
<keyword evidence="5 8" id="KW-0378">Hydrolase</keyword>
<evidence type="ECO:0000256" key="4">
    <source>
        <dbReference type="ARBA" id="ARBA00022723"/>
    </source>
</evidence>
<dbReference type="PANTHER" id="PTHR11409">
    <property type="entry name" value="ADENOSINE DEAMINASE"/>
    <property type="match status" value="1"/>
</dbReference>
<comment type="caution">
    <text evidence="8">The sequence shown here is derived from an EMBL/GenBank/DDBJ whole genome shotgun (WGS) entry which is preliminary data.</text>
</comment>
<evidence type="ECO:0000259" key="7">
    <source>
        <dbReference type="Pfam" id="PF00962"/>
    </source>
</evidence>
<sequence length="347" mass="38705">MSELNESRLLAMPKVDLHVHLDGSVKPETVIDLAKREGMALPAWDAAGLTRYMKVERDCASLKQYLEKFHFVGAFLHTPYALERVAYELVEQSAAHRCRYIEVRFAPQLHRERGLSVRDAIRHVVEGLQRGEQAFKVKARCIAICLRGHDKVQNVEVIRAAAEFLGKGIVAVDLAGAEAAYPPGLYEEEFRLARKLNLPVTIHAGEAGGADNVEIAITVLGASRIGHGVRLKEDMNVFGIVRDRRIPLEFCPNSNIQTKAVSSWENYPIRDYFQQGITITINTDNLTVSDTTITKEFAAIVAHFSFTEDELCQLVRNGAQAAFLPPAEKQKLISEIDDALKAWVSDE</sequence>
<accession>A0ABW3HPW4</accession>
<dbReference type="Gene3D" id="3.20.20.140">
    <property type="entry name" value="Metal-dependent hydrolases"/>
    <property type="match status" value="1"/>
</dbReference>
<keyword evidence="6" id="KW-0862">Zinc</keyword>
<dbReference type="InterPro" id="IPR032466">
    <property type="entry name" value="Metal_Hydrolase"/>
</dbReference>
<evidence type="ECO:0000256" key="6">
    <source>
        <dbReference type="ARBA" id="ARBA00022833"/>
    </source>
</evidence>
<reference evidence="9" key="1">
    <citation type="journal article" date="2019" name="Int. J. Syst. Evol. Microbiol.">
        <title>The Global Catalogue of Microorganisms (GCM) 10K type strain sequencing project: providing services to taxonomists for standard genome sequencing and annotation.</title>
        <authorList>
            <consortium name="The Broad Institute Genomics Platform"/>
            <consortium name="The Broad Institute Genome Sequencing Center for Infectious Disease"/>
            <person name="Wu L."/>
            <person name="Ma J."/>
        </authorList>
    </citation>
    <scope>NUCLEOTIDE SEQUENCE [LARGE SCALE GENOMIC DNA]</scope>
    <source>
        <strain evidence="9">CCUG 59129</strain>
    </source>
</reference>
<dbReference type="GO" id="GO:0016787">
    <property type="term" value="F:hydrolase activity"/>
    <property type="evidence" value="ECO:0007669"/>
    <property type="project" value="UniProtKB-KW"/>
</dbReference>
<evidence type="ECO:0000256" key="1">
    <source>
        <dbReference type="ARBA" id="ARBA00001947"/>
    </source>
</evidence>
<dbReference type="PANTHER" id="PTHR11409:SF43">
    <property type="entry name" value="ADENOSINE DEAMINASE"/>
    <property type="match status" value="1"/>
</dbReference>
<gene>
    <name evidence="8" type="primary">add</name>
    <name evidence="8" type="ORF">ACFQ2I_09270</name>
</gene>
<dbReference type="Proteomes" id="UP001596989">
    <property type="component" value="Unassembled WGS sequence"/>
</dbReference>
<dbReference type="SUPFAM" id="SSF51556">
    <property type="entry name" value="Metallo-dependent hydrolases"/>
    <property type="match status" value="1"/>
</dbReference>
<dbReference type="CDD" id="cd01320">
    <property type="entry name" value="ADA"/>
    <property type="match status" value="1"/>
</dbReference>
<comment type="cofactor">
    <cofactor evidence="1">
        <name>Zn(2+)</name>
        <dbReference type="ChEBI" id="CHEBI:29105"/>
    </cofactor>
</comment>
<dbReference type="InterPro" id="IPR006330">
    <property type="entry name" value="Ado/ade_deaminase"/>
</dbReference>
<dbReference type="RefSeq" id="WP_377563744.1">
    <property type="nucleotide sequence ID" value="NZ_JBHTJZ010000009.1"/>
</dbReference>
<feature type="domain" description="Adenosine deaminase" evidence="7">
    <location>
        <begin position="13"/>
        <end position="338"/>
    </location>
</feature>